<dbReference type="AlphaFoldDB" id="A0AB39L1P8"/>
<evidence type="ECO:0000313" key="2">
    <source>
        <dbReference type="EMBL" id="XDP44683.1"/>
    </source>
</evidence>
<feature type="chain" id="PRO_5044304747" evidence="1">
    <location>
        <begin position="22"/>
        <end position="66"/>
    </location>
</feature>
<name>A0AB39L1P8_9MICC</name>
<organism evidence="2">
    <name type="scientific">Sinomonas puerhi</name>
    <dbReference type="NCBI Taxonomy" id="3238584"/>
    <lineage>
        <taxon>Bacteria</taxon>
        <taxon>Bacillati</taxon>
        <taxon>Actinomycetota</taxon>
        <taxon>Actinomycetes</taxon>
        <taxon>Micrococcales</taxon>
        <taxon>Micrococcaceae</taxon>
        <taxon>Sinomonas</taxon>
    </lineage>
</organism>
<accession>A0AB39L1P8</accession>
<protein>
    <submittedName>
        <fullName evidence="2">Uncharacterized protein</fullName>
    </submittedName>
</protein>
<evidence type="ECO:0000256" key="1">
    <source>
        <dbReference type="SAM" id="SignalP"/>
    </source>
</evidence>
<sequence>MLKKLIATVALGGALAISGVAGTPTAIGNWPDPMKVSAIGNWPDPMQAPVAIGNWPDPMKVNAAGF</sequence>
<reference evidence="2" key="1">
    <citation type="submission" date="2024-07" db="EMBL/GenBank/DDBJ databases">
        <authorList>
            <person name="fu j."/>
        </authorList>
    </citation>
    <scope>NUCLEOTIDE SEQUENCE</scope>
    <source>
        <strain evidence="2">P10A9</strain>
    </source>
</reference>
<feature type="signal peptide" evidence="1">
    <location>
        <begin position="1"/>
        <end position="21"/>
    </location>
</feature>
<keyword evidence="1" id="KW-0732">Signal</keyword>
<proteinExistence type="predicted"/>
<gene>
    <name evidence="2" type="ORF">AB5L97_15625</name>
</gene>
<dbReference type="RefSeq" id="WP_369045343.1">
    <property type="nucleotide sequence ID" value="NZ_CP163302.1"/>
</dbReference>
<dbReference type="KEGG" id="spue:AB5L97_15625"/>
<dbReference type="EMBL" id="CP163302">
    <property type="protein sequence ID" value="XDP44683.1"/>
    <property type="molecule type" value="Genomic_DNA"/>
</dbReference>